<sequence length="300" mass="34609">MKIALAQMKIGENVNENFEKTLQLIEAAAKNGAQLICFPELQLSPFFPQYEGVDVSNYVLSIDDEKVKKIQEKCKEFNIIAVPNIYLKENNKYYDTSLLINADGKIMGGSKMVHIMRCHQFYEQDYYSPSDTGFRVYDTPLGRIGIIVCFDRHIAESFRLCALQGADLIIIPTANVKDEPLEKFEWELRIPAMQNNIFIAMCNRVGKEGEMDFAGESIVVDPNGDVVVKADDKEQILYAEIDITMVQKYREQRPYISLRRPQVYSKICDTNTYVFKYPQETERNSNDELWNNLEKLFVSD</sequence>
<name>A0A934M3Q2_9CLOT</name>
<dbReference type="PANTHER" id="PTHR43674">
    <property type="entry name" value="NITRILASE C965.09-RELATED"/>
    <property type="match status" value="1"/>
</dbReference>
<dbReference type="Gene3D" id="3.60.110.10">
    <property type="entry name" value="Carbon-nitrogen hydrolase"/>
    <property type="match status" value="1"/>
</dbReference>
<keyword evidence="4" id="KW-1185">Reference proteome</keyword>
<comment type="caution">
    <text evidence="3">The sequence shown here is derived from an EMBL/GenBank/DDBJ whole genome shotgun (WGS) entry which is preliminary data.</text>
</comment>
<dbReference type="EMBL" id="JAEEGB010000005">
    <property type="protein sequence ID" value="MBI6871828.1"/>
    <property type="molecule type" value="Genomic_DNA"/>
</dbReference>
<proteinExistence type="predicted"/>
<evidence type="ECO:0000256" key="1">
    <source>
        <dbReference type="ARBA" id="ARBA00022801"/>
    </source>
</evidence>
<dbReference type="InterPro" id="IPR050345">
    <property type="entry name" value="Aliph_Amidase/BUP"/>
</dbReference>
<feature type="domain" description="CN hydrolase" evidence="2">
    <location>
        <begin position="1"/>
        <end position="243"/>
    </location>
</feature>
<evidence type="ECO:0000313" key="3">
    <source>
        <dbReference type="EMBL" id="MBI6871828.1"/>
    </source>
</evidence>
<protein>
    <submittedName>
        <fullName evidence="3">Carbon-nitrogen hydrolase family protein</fullName>
    </submittedName>
</protein>
<dbReference type="InterPro" id="IPR003010">
    <property type="entry name" value="C-N_Hydrolase"/>
</dbReference>
<reference evidence="3" key="1">
    <citation type="submission" date="2020-12" db="EMBL/GenBank/DDBJ databases">
        <title>Clostridium thailandense sp. nov., a novel acetogenic bacterium isolated from peat land soil in Thailand.</title>
        <authorList>
            <person name="Chaikitkaew S."/>
            <person name="Birkeland N.K."/>
        </authorList>
    </citation>
    <scope>NUCLEOTIDE SEQUENCE</scope>
    <source>
        <strain evidence="3">DSM 17425</strain>
    </source>
</reference>
<dbReference type="GO" id="GO:0016811">
    <property type="term" value="F:hydrolase activity, acting on carbon-nitrogen (but not peptide) bonds, in linear amides"/>
    <property type="evidence" value="ECO:0007669"/>
    <property type="project" value="TreeGrafter"/>
</dbReference>
<dbReference type="Proteomes" id="UP000622687">
    <property type="component" value="Unassembled WGS sequence"/>
</dbReference>
<accession>A0A934M3Q2</accession>
<organism evidence="3 4">
    <name type="scientific">Clostridium aciditolerans</name>
    <dbReference type="NCBI Taxonomy" id="339861"/>
    <lineage>
        <taxon>Bacteria</taxon>
        <taxon>Bacillati</taxon>
        <taxon>Bacillota</taxon>
        <taxon>Clostridia</taxon>
        <taxon>Eubacteriales</taxon>
        <taxon>Clostridiaceae</taxon>
        <taxon>Clostridium</taxon>
    </lineage>
</organism>
<dbReference type="CDD" id="cd07197">
    <property type="entry name" value="nitrilase"/>
    <property type="match status" value="1"/>
</dbReference>
<dbReference type="SUPFAM" id="SSF56317">
    <property type="entry name" value="Carbon-nitrogen hydrolase"/>
    <property type="match status" value="1"/>
</dbReference>
<dbReference type="InterPro" id="IPR036526">
    <property type="entry name" value="C-N_Hydrolase_sf"/>
</dbReference>
<evidence type="ECO:0000259" key="2">
    <source>
        <dbReference type="PROSITE" id="PS50263"/>
    </source>
</evidence>
<gene>
    <name evidence="3" type="ORF">I6U51_03790</name>
</gene>
<dbReference type="PANTHER" id="PTHR43674:SF16">
    <property type="entry name" value="CARBON-NITROGEN FAMILY, PUTATIVE (AFU_ORTHOLOGUE AFUA_5G02350)-RELATED"/>
    <property type="match status" value="1"/>
</dbReference>
<dbReference type="Pfam" id="PF00795">
    <property type="entry name" value="CN_hydrolase"/>
    <property type="match status" value="1"/>
</dbReference>
<dbReference type="RefSeq" id="WP_211141272.1">
    <property type="nucleotide sequence ID" value="NZ_JAEEGB010000005.1"/>
</dbReference>
<keyword evidence="1 3" id="KW-0378">Hydrolase</keyword>
<evidence type="ECO:0000313" key="4">
    <source>
        <dbReference type="Proteomes" id="UP000622687"/>
    </source>
</evidence>
<dbReference type="PROSITE" id="PS50263">
    <property type="entry name" value="CN_HYDROLASE"/>
    <property type="match status" value="1"/>
</dbReference>
<dbReference type="AlphaFoldDB" id="A0A934M3Q2"/>